<feature type="compositionally biased region" description="Polar residues" evidence="1">
    <location>
        <begin position="859"/>
        <end position="869"/>
    </location>
</feature>
<reference evidence="3 4" key="1">
    <citation type="submission" date="2016-02" db="EMBL/GenBank/DDBJ databases">
        <title>Genome analysis of coral dinoflagellate symbionts highlights evolutionary adaptations to a symbiotic lifestyle.</title>
        <authorList>
            <person name="Aranda M."/>
            <person name="Li Y."/>
            <person name="Liew Y.J."/>
            <person name="Baumgarten S."/>
            <person name="Simakov O."/>
            <person name="Wilson M."/>
            <person name="Piel J."/>
            <person name="Ashoor H."/>
            <person name="Bougouffa S."/>
            <person name="Bajic V.B."/>
            <person name="Ryu T."/>
            <person name="Ravasi T."/>
            <person name="Bayer T."/>
            <person name="Micklem G."/>
            <person name="Kim H."/>
            <person name="Bhak J."/>
            <person name="Lajeunesse T.C."/>
            <person name="Voolstra C.R."/>
        </authorList>
    </citation>
    <scope>NUCLEOTIDE SEQUENCE [LARGE SCALE GENOMIC DNA]</scope>
    <source>
        <strain evidence="3 4">CCMP2467</strain>
    </source>
</reference>
<feature type="region of interest" description="Disordered" evidence="1">
    <location>
        <begin position="231"/>
        <end position="317"/>
    </location>
</feature>
<dbReference type="InterPro" id="IPR004843">
    <property type="entry name" value="Calcineurin-like_PHP"/>
</dbReference>
<evidence type="ECO:0000259" key="2">
    <source>
        <dbReference type="Pfam" id="PF00149"/>
    </source>
</evidence>
<dbReference type="InterPro" id="IPR029052">
    <property type="entry name" value="Metallo-depent_PP-like"/>
</dbReference>
<sequence>MLTMVFGMMTKRLDNTKLLMVMAMAMMMVMMKMMVMMMLMILVMMLVMMMMMMMMMVMMMMMMMMMVVAVVVDCDDDARSGDDLLAFLNMVTAVEDPEEGSFYQILSLGALTSLAFSIRLDLPPDSGGRTHIMVHITDPQLGMLNQAVEEKGQEQEKVREEVARMRAMSVLRFVGVHVLAATPLIPLRRRLQRRKEQQAETAEMKKTEAMRMAMMNVLMEYEEQDHFVDAAAGDDDEGDDDEHEDDEEEDEDEEQEQEEEEEEEEEAQDLDEDEEEEEQEEEEEEEEEEKGEAEKEEAEEEEEEEEEAEEKRMRYIDPEDWTAERNMLDGLVSKTVPLNPSFVFVGGDMQNWWPNEGGQKDRNRPGGMSDADFQELCSKNLGRKQRASVREALEGAGIPVYYTPGNHDIGDHPDVQTLERYVTGSSGENGWGPLFQRVKQEGGILYLQFNSQVYWSTAEVLDDYRAKQLEFLQAEVSNMNSNIKRLVLLTHIPPFMSSVDEKEGWANWKQVYRKQILDLLSEPRVPMLWVCGHFHANVETDVTYQGVPMSIRVTSAAGTTMQWDGLNELTSQQAETVASKDIANAFAEDIEFSKIKQRLRAQPDRSGLRIFRFDEGADEATARGFREKTPQRNSWCDCRMTAPSKTSGTLSTSSIKSRRHETSATTTGRGRLASQNTNLVHDVTKAQEQKRRLASQNTNLVHDVTKAQEPKEYLASFGYLIRPSHMKWNDFLTSRHKSLWPEKRALPAVPRGTRDVGLLNLVTIPRPNIVMALMTYLEVMAEACNLVTITIGRARIAQRAIHGSNGVTDGSLADGITHGVATGGAGTTLGGLRVVASGLSAIGPGATTNNGGPTRLGPDQQTEVQTGTPKNPLWTSGLDEYRLMTPEGFRMELGPTDGGLRQKARDEPTVQRGRRAAEVAAWRRMTRMSEDQQALTLYQNLTDRAWIDAERLDMDRLATKQGVDYLIEWVKDRYLDVQVTQIGRSLSGFFRGLHRKAHQTVRDYLADFDRAHARLTEVGCVLPDVAAAWVFVDRMGLEEQAELNLLASVGNQYSLKALQQAAIVHDRGLRKPWEQQPRNPKKEWTPRKPFTANLTGIDEGEELGDEGGFELNDQEDCVSEEVAQDLYQAFMTHESAKQRYRENAKLRGNDPDSLKQLASEKLKAAKAKSFCAGCKRLGGCGMADRDKAGATTAATTATTTKTQSGMIVSSQFPCHVVHVTWEIEGYKNKDLLAITDTACSRSVAGAAWVDTYLAEARRLGCDPQFTSCREAFKFGASKIFVASYGIILGFEMGGFKVALK</sequence>
<dbReference type="SUPFAM" id="SSF56300">
    <property type="entry name" value="Metallo-dependent phosphatases"/>
    <property type="match status" value="1"/>
</dbReference>
<feature type="compositionally biased region" description="Low complexity" evidence="1">
    <location>
        <begin position="843"/>
        <end position="853"/>
    </location>
</feature>
<feature type="region of interest" description="Disordered" evidence="1">
    <location>
        <begin position="1072"/>
        <end position="1099"/>
    </location>
</feature>
<organism evidence="3 4">
    <name type="scientific">Symbiodinium microadriaticum</name>
    <name type="common">Dinoflagellate</name>
    <name type="synonym">Zooxanthella microadriatica</name>
    <dbReference type="NCBI Taxonomy" id="2951"/>
    <lineage>
        <taxon>Eukaryota</taxon>
        <taxon>Sar</taxon>
        <taxon>Alveolata</taxon>
        <taxon>Dinophyceae</taxon>
        <taxon>Suessiales</taxon>
        <taxon>Symbiodiniaceae</taxon>
        <taxon>Symbiodinium</taxon>
    </lineage>
</organism>
<keyword evidence="4" id="KW-1185">Reference proteome</keyword>
<feature type="domain" description="Calcineurin-like phosphoesterase" evidence="2">
    <location>
        <begin position="335"/>
        <end position="536"/>
    </location>
</feature>
<dbReference type="GO" id="GO:0016787">
    <property type="term" value="F:hydrolase activity"/>
    <property type="evidence" value="ECO:0007669"/>
    <property type="project" value="InterPro"/>
</dbReference>
<dbReference type="PANTHER" id="PTHR43143:SF1">
    <property type="entry name" value="SERINE_THREONINE-PROTEIN PHOSPHATASE CPPED1"/>
    <property type="match status" value="1"/>
</dbReference>
<feature type="compositionally biased region" description="Acidic residues" evidence="1">
    <location>
        <begin position="232"/>
        <end position="308"/>
    </location>
</feature>
<dbReference type="Proteomes" id="UP000186817">
    <property type="component" value="Unassembled WGS sequence"/>
</dbReference>
<evidence type="ECO:0000256" key="1">
    <source>
        <dbReference type="SAM" id="MobiDB-lite"/>
    </source>
</evidence>
<dbReference type="InterPro" id="IPR051918">
    <property type="entry name" value="STPP_CPPED1"/>
</dbReference>
<gene>
    <name evidence="3" type="ORF">AK812_SmicGene13223</name>
</gene>
<dbReference type="EMBL" id="LSRX01000227">
    <property type="protein sequence ID" value="OLQ03770.1"/>
    <property type="molecule type" value="Genomic_DNA"/>
</dbReference>
<name>A0A1Q9E8M6_SYMMI</name>
<dbReference type="PANTHER" id="PTHR43143">
    <property type="entry name" value="METALLOPHOSPHOESTERASE, CALCINEURIN SUPERFAMILY"/>
    <property type="match status" value="1"/>
</dbReference>
<evidence type="ECO:0000313" key="4">
    <source>
        <dbReference type="Proteomes" id="UP000186817"/>
    </source>
</evidence>
<accession>A0A1Q9E8M6</accession>
<protein>
    <recommendedName>
        <fullName evidence="2">Calcineurin-like phosphoesterase domain-containing protein</fullName>
    </recommendedName>
</protein>
<proteinExistence type="predicted"/>
<dbReference type="Gene3D" id="3.60.21.10">
    <property type="match status" value="1"/>
</dbReference>
<comment type="caution">
    <text evidence="3">The sequence shown here is derived from an EMBL/GenBank/DDBJ whole genome shotgun (WGS) entry which is preliminary data.</text>
</comment>
<feature type="region of interest" description="Disordered" evidence="1">
    <location>
        <begin position="843"/>
        <end position="876"/>
    </location>
</feature>
<dbReference type="OrthoDB" id="45007at2759"/>
<evidence type="ECO:0000313" key="3">
    <source>
        <dbReference type="EMBL" id="OLQ03770.1"/>
    </source>
</evidence>
<feature type="region of interest" description="Disordered" evidence="1">
    <location>
        <begin position="644"/>
        <end position="669"/>
    </location>
</feature>
<feature type="compositionally biased region" description="Polar residues" evidence="1">
    <location>
        <begin position="644"/>
        <end position="655"/>
    </location>
</feature>
<dbReference type="Pfam" id="PF00149">
    <property type="entry name" value="Metallophos"/>
    <property type="match status" value="1"/>
</dbReference>